<proteinExistence type="predicted"/>
<reference evidence="3" key="1">
    <citation type="journal article" date="2019" name="Int. J. Syst. Evol. Microbiol.">
        <title>The Global Catalogue of Microorganisms (GCM) 10K type strain sequencing project: providing services to taxonomists for standard genome sequencing and annotation.</title>
        <authorList>
            <consortium name="The Broad Institute Genomics Platform"/>
            <consortium name="The Broad Institute Genome Sequencing Center for Infectious Disease"/>
            <person name="Wu L."/>
            <person name="Ma J."/>
        </authorList>
    </citation>
    <scope>NUCLEOTIDE SEQUENCE [LARGE SCALE GENOMIC DNA]</scope>
    <source>
        <strain evidence="3">CCUG 59189</strain>
    </source>
</reference>
<evidence type="ECO:0000313" key="3">
    <source>
        <dbReference type="Proteomes" id="UP001597262"/>
    </source>
</evidence>
<evidence type="ECO:0000256" key="1">
    <source>
        <dbReference type="SAM" id="Phobius"/>
    </source>
</evidence>
<name>A0ABW3RZ62_9BACL</name>
<organism evidence="2 3">
    <name type="scientific">Paenibacillus puldeungensis</name>
    <dbReference type="NCBI Taxonomy" id="696536"/>
    <lineage>
        <taxon>Bacteria</taxon>
        <taxon>Bacillati</taxon>
        <taxon>Bacillota</taxon>
        <taxon>Bacilli</taxon>
        <taxon>Bacillales</taxon>
        <taxon>Paenibacillaceae</taxon>
        <taxon>Paenibacillus</taxon>
    </lineage>
</organism>
<dbReference type="EMBL" id="JBHTLM010000012">
    <property type="protein sequence ID" value="MFD1177832.1"/>
    <property type="molecule type" value="Genomic_DNA"/>
</dbReference>
<evidence type="ECO:0000313" key="2">
    <source>
        <dbReference type="EMBL" id="MFD1177832.1"/>
    </source>
</evidence>
<dbReference type="InterPro" id="IPR027375">
    <property type="entry name" value="DKNYY"/>
</dbReference>
<keyword evidence="1" id="KW-0472">Membrane</keyword>
<sequence>MKKRLAISGLIVLSFIIILHLWNSYKPGFVYENGTWNYVSYDTGVGRRVTPINVKKDEFKILKYHGFARDNTSVYFKSEKIEGSDPDTFQIISDKGRYRYAKDKNKVYIYASDDWSVYKVINADPNSFEVIEFPYSKDKNDAFCGNLPLYVDDVSKFEVIENTGFAVMSSVNSFLGTESDPRDSSSEYERNKHEYNRKKYGFITDWVFYSEDGRAKTEKLKYEGYRLVEDNR</sequence>
<gene>
    <name evidence="2" type="ORF">ACFQ3W_16200</name>
</gene>
<feature type="transmembrane region" description="Helical" evidence="1">
    <location>
        <begin position="5"/>
        <end position="22"/>
    </location>
</feature>
<dbReference type="Proteomes" id="UP001597262">
    <property type="component" value="Unassembled WGS sequence"/>
</dbReference>
<keyword evidence="1" id="KW-0812">Transmembrane</keyword>
<dbReference type="Pfam" id="PF13644">
    <property type="entry name" value="DKNYY"/>
    <property type="match status" value="1"/>
</dbReference>
<accession>A0ABW3RZ62</accession>
<comment type="caution">
    <text evidence="2">The sequence shown here is derived from an EMBL/GenBank/DDBJ whole genome shotgun (WGS) entry which is preliminary data.</text>
</comment>
<keyword evidence="3" id="KW-1185">Reference proteome</keyword>
<protein>
    <submittedName>
        <fullName evidence="2">DKNYY domain-containing protein</fullName>
    </submittedName>
</protein>
<keyword evidence="1" id="KW-1133">Transmembrane helix</keyword>